<dbReference type="Gene3D" id="3.30.56.10">
    <property type="match status" value="1"/>
</dbReference>
<dbReference type="EC" id="6.1.1.20" evidence="5"/>
<dbReference type="SMART" id="SM00874">
    <property type="entry name" value="B5"/>
    <property type="match status" value="1"/>
</dbReference>
<evidence type="ECO:0000259" key="20">
    <source>
        <dbReference type="PROSITE" id="PS51483"/>
    </source>
</evidence>
<feature type="domain" description="B5" evidence="20">
    <location>
        <begin position="95"/>
        <end position="169"/>
    </location>
</feature>
<dbReference type="Proteomes" id="UP000050975">
    <property type="component" value="Unassembled WGS sequence"/>
</dbReference>
<name>A0A0S8K1V3_UNCW3</name>
<evidence type="ECO:0000313" key="22">
    <source>
        <dbReference type="Proteomes" id="UP000050975"/>
    </source>
</evidence>
<dbReference type="InterPro" id="IPR036690">
    <property type="entry name" value="Fdx_antiC-bd_sf"/>
</dbReference>
<dbReference type="Pfam" id="PF03484">
    <property type="entry name" value="B5"/>
    <property type="match status" value="1"/>
</dbReference>
<keyword evidence="12" id="KW-0067">ATP-binding</keyword>
<evidence type="ECO:0000256" key="18">
    <source>
        <dbReference type="ARBA" id="ARBA00049255"/>
    </source>
</evidence>
<dbReference type="Gene3D" id="3.50.40.10">
    <property type="entry name" value="Phenylalanyl-trna Synthetase, Chain B, domain 3"/>
    <property type="match status" value="1"/>
</dbReference>
<evidence type="ECO:0000256" key="4">
    <source>
        <dbReference type="ARBA" id="ARBA00011209"/>
    </source>
</evidence>
<comment type="cofactor">
    <cofactor evidence="1">
        <name>Mg(2+)</name>
        <dbReference type="ChEBI" id="CHEBI:18420"/>
    </cofactor>
</comment>
<dbReference type="InterPro" id="IPR005147">
    <property type="entry name" value="tRNA_synthase_B5-dom"/>
</dbReference>
<proteinExistence type="inferred from homology"/>
<evidence type="ECO:0000256" key="6">
    <source>
        <dbReference type="ARBA" id="ARBA00017032"/>
    </source>
</evidence>
<evidence type="ECO:0000256" key="7">
    <source>
        <dbReference type="ARBA" id="ARBA00022490"/>
    </source>
</evidence>
<evidence type="ECO:0000256" key="8">
    <source>
        <dbReference type="ARBA" id="ARBA00022555"/>
    </source>
</evidence>
<dbReference type="EMBL" id="LJVE01000007">
    <property type="protein sequence ID" value="KPL15712.1"/>
    <property type="molecule type" value="Genomic_DNA"/>
</dbReference>
<dbReference type="PANTHER" id="PTHR10947:SF0">
    <property type="entry name" value="PHENYLALANINE--TRNA LIGASE BETA SUBUNIT"/>
    <property type="match status" value="1"/>
</dbReference>
<accession>A0A0S8K1V3</accession>
<comment type="catalytic activity">
    <reaction evidence="18">
        <text>tRNA(Phe) + L-phenylalanine + ATP = L-phenylalanyl-tRNA(Phe) + AMP + diphosphate + H(+)</text>
        <dbReference type="Rhea" id="RHEA:19413"/>
        <dbReference type="Rhea" id="RHEA-COMP:9668"/>
        <dbReference type="Rhea" id="RHEA-COMP:9699"/>
        <dbReference type="ChEBI" id="CHEBI:15378"/>
        <dbReference type="ChEBI" id="CHEBI:30616"/>
        <dbReference type="ChEBI" id="CHEBI:33019"/>
        <dbReference type="ChEBI" id="CHEBI:58095"/>
        <dbReference type="ChEBI" id="CHEBI:78442"/>
        <dbReference type="ChEBI" id="CHEBI:78531"/>
        <dbReference type="ChEBI" id="CHEBI:456215"/>
        <dbReference type="EC" id="6.1.1.20"/>
    </reaction>
</comment>
<dbReference type="InterPro" id="IPR005146">
    <property type="entry name" value="B3/B4_tRNA-bd"/>
</dbReference>
<dbReference type="Pfam" id="PF17759">
    <property type="entry name" value="tRNA_synthFbeta"/>
    <property type="match status" value="1"/>
</dbReference>
<comment type="subcellular location">
    <subcellularLocation>
        <location evidence="2">Cytoplasm</location>
    </subcellularLocation>
</comment>
<dbReference type="SUPFAM" id="SSF54991">
    <property type="entry name" value="Anticodon-binding domain of PheRS"/>
    <property type="match status" value="1"/>
</dbReference>
<evidence type="ECO:0000256" key="5">
    <source>
        <dbReference type="ARBA" id="ARBA00012814"/>
    </source>
</evidence>
<sequence length="477" mass="54251">IADKESPIALAGIVGAKRAQISHATKKVLLESAYFDPKRIGHTARRLGIMTDASTRFERGADMAVVDAASAMAGTLFKQHACCREAEFISQGKKATPIKVGFSLNRMNEMLSLNLSTKQVKDILKKISIQVTGTKQLIANIPHFRRDLRIEEDIYEEIARIYGYMRIPETEPKKWSGQAQVNKALEYEEMIKNYLVGQGFDEAYNLSLMSSRVLEQFGFSEYVKIMNPLNERFDALRPTLFFGLLDTLKYNLSKGNKSLKLFEVGNILLSKVPFQERRLGAILGGERHQDFWQQNNDKLDYFDAKGVLESILDVLHIKEASFKPTTRKGFDQAVLIWISGKELGFLGSVDTGLCKEPYFYYELTLDPLWDMVSDTFYMPPPKFPANTRDLSFITEEKVQVPDMVSVISRVGGPVLEEVVLFDYYKGKNLPTAKKSLGFRLHFRAPDRTLTDKEVDIFVKRITEETLKTFNASLRTKE</sequence>
<dbReference type="InterPro" id="IPR045060">
    <property type="entry name" value="Phe-tRNA-ligase_IIc_bsu"/>
</dbReference>
<dbReference type="GO" id="GO:0006432">
    <property type="term" value="P:phenylalanyl-tRNA aminoacylation"/>
    <property type="evidence" value="ECO:0007669"/>
    <property type="project" value="InterPro"/>
</dbReference>
<evidence type="ECO:0000256" key="15">
    <source>
        <dbReference type="ARBA" id="ARBA00022917"/>
    </source>
</evidence>
<evidence type="ECO:0000256" key="1">
    <source>
        <dbReference type="ARBA" id="ARBA00001946"/>
    </source>
</evidence>
<evidence type="ECO:0000256" key="2">
    <source>
        <dbReference type="ARBA" id="ARBA00004496"/>
    </source>
</evidence>
<dbReference type="PANTHER" id="PTHR10947">
    <property type="entry name" value="PHENYLALANYL-TRNA SYNTHETASE BETA CHAIN AND LEUCINE-RICH REPEAT-CONTAINING PROTEIN 47"/>
    <property type="match status" value="1"/>
</dbReference>
<dbReference type="SMART" id="SM00896">
    <property type="entry name" value="FDX-ACB"/>
    <property type="match status" value="1"/>
</dbReference>
<evidence type="ECO:0000256" key="10">
    <source>
        <dbReference type="ARBA" id="ARBA00022723"/>
    </source>
</evidence>
<dbReference type="GO" id="GO:0004826">
    <property type="term" value="F:phenylalanine-tRNA ligase activity"/>
    <property type="evidence" value="ECO:0007669"/>
    <property type="project" value="UniProtKB-EC"/>
</dbReference>
<evidence type="ECO:0000256" key="14">
    <source>
        <dbReference type="ARBA" id="ARBA00022884"/>
    </source>
</evidence>
<reference evidence="21 22" key="1">
    <citation type="journal article" date="2015" name="Microbiome">
        <title>Genomic resolution of linkages in carbon, nitrogen, and sulfur cycling among widespread estuary sediment bacteria.</title>
        <authorList>
            <person name="Baker B.J."/>
            <person name="Lazar C.S."/>
            <person name="Teske A.P."/>
            <person name="Dick G.J."/>
        </authorList>
    </citation>
    <scope>NUCLEOTIDE SEQUENCE [LARGE SCALE GENOMIC DNA]</scope>
    <source>
        <strain evidence="21">SM1_77</strain>
    </source>
</reference>
<dbReference type="Pfam" id="PF03483">
    <property type="entry name" value="B3_4"/>
    <property type="match status" value="1"/>
</dbReference>
<gene>
    <name evidence="21" type="ORF">AMJ74_00860</name>
</gene>
<dbReference type="GO" id="GO:0000287">
    <property type="term" value="F:magnesium ion binding"/>
    <property type="evidence" value="ECO:0007669"/>
    <property type="project" value="InterPro"/>
</dbReference>
<dbReference type="PROSITE" id="PS51483">
    <property type="entry name" value="B5"/>
    <property type="match status" value="1"/>
</dbReference>
<dbReference type="InterPro" id="IPR009061">
    <property type="entry name" value="DNA-bd_dom_put_sf"/>
</dbReference>
<keyword evidence="8" id="KW-0820">tRNA-binding</keyword>
<dbReference type="InterPro" id="IPR045864">
    <property type="entry name" value="aa-tRNA-synth_II/BPL/LPL"/>
</dbReference>
<feature type="domain" description="FDX-ACB" evidence="19">
    <location>
        <begin position="381"/>
        <end position="474"/>
    </location>
</feature>
<evidence type="ECO:0000256" key="16">
    <source>
        <dbReference type="ARBA" id="ARBA00023146"/>
    </source>
</evidence>
<keyword evidence="7" id="KW-0963">Cytoplasm</keyword>
<comment type="caution">
    <text evidence="21">The sequence shown here is derived from an EMBL/GenBank/DDBJ whole genome shotgun (WGS) entry which is preliminary data.</text>
</comment>
<evidence type="ECO:0000256" key="13">
    <source>
        <dbReference type="ARBA" id="ARBA00022842"/>
    </source>
</evidence>
<keyword evidence="9" id="KW-0436">Ligase</keyword>
<keyword evidence="16" id="KW-0030">Aminoacyl-tRNA synthetase</keyword>
<evidence type="ECO:0000256" key="11">
    <source>
        <dbReference type="ARBA" id="ARBA00022741"/>
    </source>
</evidence>
<comment type="subunit">
    <text evidence="4">Tetramer of two alpha and two beta subunits.</text>
</comment>
<dbReference type="InterPro" id="IPR005121">
    <property type="entry name" value="Fdx_antiC-bd"/>
</dbReference>
<feature type="non-terminal residue" evidence="21">
    <location>
        <position position="1"/>
    </location>
</feature>
<dbReference type="GO" id="GO:0000049">
    <property type="term" value="F:tRNA binding"/>
    <property type="evidence" value="ECO:0007669"/>
    <property type="project" value="UniProtKB-KW"/>
</dbReference>
<dbReference type="GO" id="GO:0009328">
    <property type="term" value="C:phenylalanine-tRNA ligase complex"/>
    <property type="evidence" value="ECO:0007669"/>
    <property type="project" value="TreeGrafter"/>
</dbReference>
<keyword evidence="13" id="KW-0460">Magnesium</keyword>
<dbReference type="PATRIC" id="fig|1703778.3.peg.712"/>
<comment type="similarity">
    <text evidence="3">Belongs to the phenylalanyl-tRNA synthetase beta subunit family. Type 1 subfamily.</text>
</comment>
<evidence type="ECO:0000256" key="12">
    <source>
        <dbReference type="ARBA" id="ARBA00022840"/>
    </source>
</evidence>
<dbReference type="GO" id="GO:0005524">
    <property type="term" value="F:ATP binding"/>
    <property type="evidence" value="ECO:0007669"/>
    <property type="project" value="UniProtKB-KW"/>
</dbReference>
<evidence type="ECO:0000256" key="3">
    <source>
        <dbReference type="ARBA" id="ARBA00008653"/>
    </source>
</evidence>
<keyword evidence="15" id="KW-0648">Protein biosynthesis</keyword>
<keyword evidence="10" id="KW-0479">Metal-binding</keyword>
<dbReference type="AlphaFoldDB" id="A0A0S8K1V3"/>
<dbReference type="CDD" id="cd00769">
    <property type="entry name" value="PheRS_beta_core"/>
    <property type="match status" value="1"/>
</dbReference>
<evidence type="ECO:0000256" key="9">
    <source>
        <dbReference type="ARBA" id="ARBA00022598"/>
    </source>
</evidence>
<protein>
    <recommendedName>
        <fullName evidence="6">Phenylalanine--tRNA ligase beta subunit</fullName>
        <ecNumber evidence="5">6.1.1.20</ecNumber>
    </recommendedName>
    <alternativeName>
        <fullName evidence="17">Phenylalanyl-tRNA synthetase beta subunit</fullName>
    </alternativeName>
</protein>
<dbReference type="FunFam" id="3.30.70.380:FF:000001">
    <property type="entry name" value="Phenylalanine--tRNA ligase beta subunit"/>
    <property type="match status" value="1"/>
</dbReference>
<dbReference type="Gene3D" id="3.30.930.10">
    <property type="entry name" value="Bira Bifunctional Protein, Domain 2"/>
    <property type="match status" value="1"/>
</dbReference>
<evidence type="ECO:0000259" key="19">
    <source>
        <dbReference type="PROSITE" id="PS51447"/>
    </source>
</evidence>
<dbReference type="SUPFAM" id="SSF55681">
    <property type="entry name" value="Class II aaRS and biotin synthetases"/>
    <property type="match status" value="1"/>
</dbReference>
<dbReference type="SUPFAM" id="SSF56037">
    <property type="entry name" value="PheT/TilS domain"/>
    <property type="match status" value="1"/>
</dbReference>
<dbReference type="InterPro" id="IPR020825">
    <property type="entry name" value="Phe-tRNA_synthase-like_B3/B4"/>
</dbReference>
<evidence type="ECO:0000256" key="17">
    <source>
        <dbReference type="ARBA" id="ARBA00033189"/>
    </source>
</evidence>
<keyword evidence="11" id="KW-0547">Nucleotide-binding</keyword>
<keyword evidence="14" id="KW-0694">RNA-binding</keyword>
<dbReference type="Gene3D" id="3.30.70.380">
    <property type="entry name" value="Ferrodoxin-fold anticodon-binding domain"/>
    <property type="match status" value="1"/>
</dbReference>
<dbReference type="PROSITE" id="PS51447">
    <property type="entry name" value="FDX_ACB"/>
    <property type="match status" value="1"/>
</dbReference>
<dbReference type="Pfam" id="PF03147">
    <property type="entry name" value="FDX-ACB"/>
    <property type="match status" value="1"/>
</dbReference>
<evidence type="ECO:0000313" key="21">
    <source>
        <dbReference type="EMBL" id="KPL15712.1"/>
    </source>
</evidence>
<organism evidence="21 22">
    <name type="scientific">candidate division WOR_3 bacterium SM1_77</name>
    <dbReference type="NCBI Taxonomy" id="1703778"/>
    <lineage>
        <taxon>Bacteria</taxon>
        <taxon>Bacteria division WOR-3</taxon>
    </lineage>
</organism>
<dbReference type="SUPFAM" id="SSF46955">
    <property type="entry name" value="Putative DNA-binding domain"/>
    <property type="match status" value="1"/>
</dbReference>
<dbReference type="InterPro" id="IPR041616">
    <property type="entry name" value="PheRS_beta_core"/>
</dbReference>